<comment type="subcellular location">
    <subcellularLocation>
        <location evidence="1">Membrane</location>
    </subcellularLocation>
</comment>
<dbReference type="AlphaFoldDB" id="A0A3S1BMD0"/>
<evidence type="ECO:0000256" key="1">
    <source>
        <dbReference type="ARBA" id="ARBA00004370"/>
    </source>
</evidence>
<dbReference type="GO" id="GO:0004930">
    <property type="term" value="F:G protein-coupled receptor activity"/>
    <property type="evidence" value="ECO:0007669"/>
    <property type="project" value="InterPro"/>
</dbReference>
<organism evidence="7 8">
    <name type="scientific">Elysia chlorotica</name>
    <name type="common">Eastern emerald elysia</name>
    <name type="synonym">Sea slug</name>
    <dbReference type="NCBI Taxonomy" id="188477"/>
    <lineage>
        <taxon>Eukaryota</taxon>
        <taxon>Metazoa</taxon>
        <taxon>Spiralia</taxon>
        <taxon>Lophotrochozoa</taxon>
        <taxon>Mollusca</taxon>
        <taxon>Gastropoda</taxon>
        <taxon>Heterobranchia</taxon>
        <taxon>Euthyneura</taxon>
        <taxon>Panpulmonata</taxon>
        <taxon>Sacoglossa</taxon>
        <taxon>Placobranchoidea</taxon>
        <taxon>Plakobranchidae</taxon>
        <taxon>Elysia</taxon>
    </lineage>
</organism>
<feature type="non-terminal residue" evidence="7">
    <location>
        <position position="312"/>
    </location>
</feature>
<dbReference type="PANTHER" id="PTHR46641">
    <property type="entry name" value="FMRFAMIDE RECEPTOR-RELATED"/>
    <property type="match status" value="1"/>
</dbReference>
<keyword evidence="8" id="KW-1185">Reference proteome</keyword>
<keyword evidence="4 5" id="KW-0472">Membrane</keyword>
<proteinExistence type="predicted"/>
<feature type="transmembrane region" description="Helical" evidence="5">
    <location>
        <begin position="74"/>
        <end position="92"/>
    </location>
</feature>
<evidence type="ECO:0000256" key="4">
    <source>
        <dbReference type="ARBA" id="ARBA00023136"/>
    </source>
</evidence>
<feature type="transmembrane region" description="Helical" evidence="5">
    <location>
        <begin position="28"/>
        <end position="54"/>
    </location>
</feature>
<dbReference type="STRING" id="188477.A0A3S1BMD0"/>
<comment type="caution">
    <text evidence="7">The sequence shown here is derived from an EMBL/GenBank/DDBJ whole genome shotgun (WGS) entry which is preliminary data.</text>
</comment>
<keyword evidence="3 5" id="KW-1133">Transmembrane helix</keyword>
<dbReference type="SMART" id="SM01381">
    <property type="entry name" value="7TM_GPCR_Srsx"/>
    <property type="match status" value="1"/>
</dbReference>
<feature type="transmembrane region" description="Helical" evidence="5">
    <location>
        <begin position="264"/>
        <end position="284"/>
    </location>
</feature>
<dbReference type="Proteomes" id="UP000271974">
    <property type="component" value="Unassembled WGS sequence"/>
</dbReference>
<evidence type="ECO:0000313" key="7">
    <source>
        <dbReference type="EMBL" id="RUS84166.1"/>
    </source>
</evidence>
<evidence type="ECO:0000256" key="3">
    <source>
        <dbReference type="ARBA" id="ARBA00022989"/>
    </source>
</evidence>
<keyword evidence="2 5" id="KW-0812">Transmembrane</keyword>
<dbReference type="InterPro" id="IPR017452">
    <property type="entry name" value="GPCR_Rhodpsn_7TM"/>
</dbReference>
<evidence type="ECO:0000256" key="2">
    <source>
        <dbReference type="ARBA" id="ARBA00022692"/>
    </source>
</evidence>
<dbReference type="GO" id="GO:0016020">
    <property type="term" value="C:membrane"/>
    <property type="evidence" value="ECO:0007669"/>
    <property type="project" value="UniProtKB-SubCell"/>
</dbReference>
<feature type="transmembrane region" description="Helical" evidence="5">
    <location>
        <begin position="113"/>
        <end position="138"/>
    </location>
</feature>
<accession>A0A3S1BMD0</accession>
<dbReference type="InterPro" id="IPR000276">
    <property type="entry name" value="GPCR_Rhodpsn"/>
</dbReference>
<evidence type="ECO:0000256" key="5">
    <source>
        <dbReference type="SAM" id="Phobius"/>
    </source>
</evidence>
<dbReference type="PROSITE" id="PS50262">
    <property type="entry name" value="G_PROTEIN_RECEP_F1_2"/>
    <property type="match status" value="1"/>
</dbReference>
<dbReference type="SUPFAM" id="SSF81321">
    <property type="entry name" value="Family A G protein-coupled receptor-like"/>
    <property type="match status" value="1"/>
</dbReference>
<dbReference type="EMBL" id="RQTK01000215">
    <property type="protein sequence ID" value="RUS84166.1"/>
    <property type="molecule type" value="Genomic_DNA"/>
</dbReference>
<dbReference type="InterPro" id="IPR052954">
    <property type="entry name" value="GPCR-Ligand_Int"/>
</dbReference>
<evidence type="ECO:0000313" key="8">
    <source>
        <dbReference type="Proteomes" id="UP000271974"/>
    </source>
</evidence>
<dbReference type="Gene3D" id="1.20.1070.10">
    <property type="entry name" value="Rhodopsin 7-helix transmembrane proteins"/>
    <property type="match status" value="1"/>
</dbReference>
<sequence>VFVFGIIENTQIIVTLVKIGFSPDSMNISYCALCVSDLLCILSLPWNAICYIPAFINSGLQFLAREVAVPTGGAFSQIFAGTTAWITAFISLERCLCVMFPLKSKDFVRSQRTVIIILLIFIVGITPLAGIMFFTYVFVERFDVGVSLCLNTPLADYIHRSHFMYRTVVIYSLPLVIILVCSITLAVSLKRSISWRQRQSSENPEINNSSQHRSSKDARVVKTVLSLATVYIFLGGLSSVRHFAALMWPEFRMIGDYGRWNRSATTLTFFFSLINSSVNVLIYYKTGSKFRKTVNQMVCLKYDKSQSKFCLR</sequence>
<dbReference type="PANTHER" id="PTHR46641:SF18">
    <property type="entry name" value="G-PROTEIN COUPLED RECEPTORS FAMILY 1 PROFILE DOMAIN-CONTAINING PROTEIN"/>
    <property type="match status" value="1"/>
</dbReference>
<feature type="domain" description="G-protein coupled receptors family 1 profile" evidence="6">
    <location>
        <begin position="8"/>
        <end position="283"/>
    </location>
</feature>
<evidence type="ECO:0000259" key="6">
    <source>
        <dbReference type="PROSITE" id="PS50262"/>
    </source>
</evidence>
<feature type="transmembrane region" description="Helical" evidence="5">
    <location>
        <begin position="223"/>
        <end position="244"/>
    </location>
</feature>
<dbReference type="Pfam" id="PF00001">
    <property type="entry name" value="7tm_1"/>
    <property type="match status" value="1"/>
</dbReference>
<name>A0A3S1BMD0_ELYCH</name>
<feature type="transmembrane region" description="Helical" evidence="5">
    <location>
        <begin position="168"/>
        <end position="189"/>
    </location>
</feature>
<gene>
    <name evidence="7" type="ORF">EGW08_008053</name>
</gene>
<dbReference type="PRINTS" id="PR00237">
    <property type="entry name" value="GPCRRHODOPSN"/>
</dbReference>
<protein>
    <recommendedName>
        <fullName evidence="6">G-protein coupled receptors family 1 profile domain-containing protein</fullName>
    </recommendedName>
</protein>
<dbReference type="OrthoDB" id="6091802at2759"/>
<reference evidence="7 8" key="1">
    <citation type="submission" date="2019-01" db="EMBL/GenBank/DDBJ databases">
        <title>A draft genome assembly of the solar-powered sea slug Elysia chlorotica.</title>
        <authorList>
            <person name="Cai H."/>
            <person name="Li Q."/>
            <person name="Fang X."/>
            <person name="Li J."/>
            <person name="Curtis N.E."/>
            <person name="Altenburger A."/>
            <person name="Shibata T."/>
            <person name="Feng M."/>
            <person name="Maeda T."/>
            <person name="Schwartz J.A."/>
            <person name="Shigenobu S."/>
            <person name="Lundholm N."/>
            <person name="Nishiyama T."/>
            <person name="Yang H."/>
            <person name="Hasebe M."/>
            <person name="Li S."/>
            <person name="Pierce S.K."/>
            <person name="Wang J."/>
        </authorList>
    </citation>
    <scope>NUCLEOTIDE SEQUENCE [LARGE SCALE GENOMIC DNA]</scope>
    <source>
        <strain evidence="7">EC2010</strain>
        <tissue evidence="7">Whole organism of an adult</tissue>
    </source>
</reference>
<feature type="non-terminal residue" evidence="7">
    <location>
        <position position="1"/>
    </location>
</feature>